<evidence type="ECO:0000259" key="8">
    <source>
        <dbReference type="PROSITE" id="PS50850"/>
    </source>
</evidence>
<evidence type="ECO:0000256" key="1">
    <source>
        <dbReference type="ARBA" id="ARBA00004141"/>
    </source>
</evidence>
<dbReference type="AlphaFoldDB" id="A0AAN7BM22"/>
<feature type="transmembrane region" description="Helical" evidence="7">
    <location>
        <begin position="244"/>
        <end position="265"/>
    </location>
</feature>
<dbReference type="InterPro" id="IPR036259">
    <property type="entry name" value="MFS_trans_sf"/>
</dbReference>
<dbReference type="PANTHER" id="PTHR23501:SF193">
    <property type="entry name" value="MULTIDRUG TRANSPORTER, PUTATIVE (AFU_ORTHOLOGUE AFUA_8G00940)-RELATED"/>
    <property type="match status" value="1"/>
</dbReference>
<dbReference type="GO" id="GO:0005886">
    <property type="term" value="C:plasma membrane"/>
    <property type="evidence" value="ECO:0007669"/>
    <property type="project" value="TreeGrafter"/>
</dbReference>
<protein>
    <submittedName>
        <fullName evidence="9">Major facilitator superfamily-domain-containing protein</fullName>
    </submittedName>
</protein>
<feature type="transmembrane region" description="Helical" evidence="7">
    <location>
        <begin position="408"/>
        <end position="430"/>
    </location>
</feature>
<dbReference type="PROSITE" id="PS50850">
    <property type="entry name" value="MFS"/>
    <property type="match status" value="1"/>
</dbReference>
<comment type="subcellular location">
    <subcellularLocation>
        <location evidence="1">Membrane</location>
        <topology evidence="1">Multi-pass membrane protein</topology>
    </subcellularLocation>
</comment>
<feature type="domain" description="Major facilitator superfamily (MFS) profile" evidence="8">
    <location>
        <begin position="50"/>
        <end position="539"/>
    </location>
</feature>
<keyword evidence="4 7" id="KW-1133">Transmembrane helix</keyword>
<comment type="similarity">
    <text evidence="2">Belongs to the major facilitator superfamily. TCR/Tet family.</text>
</comment>
<feature type="transmembrane region" description="Helical" evidence="7">
    <location>
        <begin position="277"/>
        <end position="297"/>
    </location>
</feature>
<feature type="transmembrane region" description="Helical" evidence="7">
    <location>
        <begin position="318"/>
        <end position="339"/>
    </location>
</feature>
<keyword evidence="10" id="KW-1185">Reference proteome</keyword>
<sequence length="556" mass="59397">MRGLPGMPRISRKPVHPNPATPKTRPIYGAAIAPVDSNPQYVTGFKLFTLMAAITVTVFLMLLDTTIVSTALPRITDEFNSLTDVTWYASIYQLTSAALQPLTGKIYNKFSVRWTFMAFFFVFEVGSAICGAAISSGMLIAGRAIAGIGGAGLINGGLTIIATSVPLERRASLTGMLMGLSQLGIVSAPLIGGALTTYTTWRWCFYINLPVGAFAFVGLLLVQIPDQMKKPSPMAILKRLHVELDLVGFALLGPASVQLLMALSWGGNEYDWDSPTIIGLFCGAGGTALVWLIWDWYRGEEALIPLSMLKKQVVWSTSLTNTFLMFIVYGASFFLPIYFQAVKGVTPIMSGVYILASIITQLFGAVLGGILVERTGFPIPYAAAASAIGAISSGLYSTFSPSTSTGEWIGFQILNGFGRGLGMQMSILALQSTLKPADISIGMSVLVFFQTLGVAVLLAVSTSIFQTSLQSQISLEAPNADAAAIIHAGATHFRNVVASEDLQGVLVAYCTSLSRPFYLAAACGVLGFGTSFLMGWTDLRKDKKKVEDPVDTAEKA</sequence>
<evidence type="ECO:0000256" key="7">
    <source>
        <dbReference type="SAM" id="Phobius"/>
    </source>
</evidence>
<feature type="transmembrane region" description="Helical" evidence="7">
    <location>
        <begin position="177"/>
        <end position="199"/>
    </location>
</feature>
<dbReference type="GO" id="GO:0022857">
    <property type="term" value="F:transmembrane transporter activity"/>
    <property type="evidence" value="ECO:0007669"/>
    <property type="project" value="InterPro"/>
</dbReference>
<evidence type="ECO:0000256" key="6">
    <source>
        <dbReference type="SAM" id="MobiDB-lite"/>
    </source>
</evidence>
<gene>
    <name evidence="9" type="ORF">QBC38DRAFT_510875</name>
</gene>
<accession>A0AAN7BM22</accession>
<feature type="transmembrane region" description="Helical" evidence="7">
    <location>
        <begin position="205"/>
        <end position="224"/>
    </location>
</feature>
<reference evidence="9" key="1">
    <citation type="journal article" date="2023" name="Mol. Phylogenet. Evol.">
        <title>Genome-scale phylogeny and comparative genomics of the fungal order Sordariales.</title>
        <authorList>
            <person name="Hensen N."/>
            <person name="Bonometti L."/>
            <person name="Westerberg I."/>
            <person name="Brannstrom I.O."/>
            <person name="Guillou S."/>
            <person name="Cros-Aarteil S."/>
            <person name="Calhoun S."/>
            <person name="Haridas S."/>
            <person name="Kuo A."/>
            <person name="Mondo S."/>
            <person name="Pangilinan J."/>
            <person name="Riley R."/>
            <person name="LaButti K."/>
            <person name="Andreopoulos B."/>
            <person name="Lipzen A."/>
            <person name="Chen C."/>
            <person name="Yan M."/>
            <person name="Daum C."/>
            <person name="Ng V."/>
            <person name="Clum A."/>
            <person name="Steindorff A."/>
            <person name="Ohm R.A."/>
            <person name="Martin F."/>
            <person name="Silar P."/>
            <person name="Natvig D.O."/>
            <person name="Lalanne C."/>
            <person name="Gautier V."/>
            <person name="Ament-Velasquez S.L."/>
            <person name="Kruys A."/>
            <person name="Hutchinson M.I."/>
            <person name="Powell A.J."/>
            <person name="Barry K."/>
            <person name="Miller A.N."/>
            <person name="Grigoriev I.V."/>
            <person name="Debuchy R."/>
            <person name="Gladieux P."/>
            <person name="Hiltunen Thoren M."/>
            <person name="Johannesson H."/>
        </authorList>
    </citation>
    <scope>NUCLEOTIDE SEQUENCE</scope>
    <source>
        <strain evidence="9">CBS 990.96</strain>
    </source>
</reference>
<dbReference type="SUPFAM" id="SSF103473">
    <property type="entry name" value="MFS general substrate transporter"/>
    <property type="match status" value="2"/>
</dbReference>
<feature type="transmembrane region" description="Helical" evidence="7">
    <location>
        <begin position="47"/>
        <end position="73"/>
    </location>
</feature>
<evidence type="ECO:0000256" key="3">
    <source>
        <dbReference type="ARBA" id="ARBA00022692"/>
    </source>
</evidence>
<dbReference type="EMBL" id="MU865360">
    <property type="protein sequence ID" value="KAK4225742.1"/>
    <property type="molecule type" value="Genomic_DNA"/>
</dbReference>
<comment type="caution">
    <text evidence="9">The sequence shown here is derived from an EMBL/GenBank/DDBJ whole genome shotgun (WGS) entry which is preliminary data.</text>
</comment>
<dbReference type="InterPro" id="IPR011701">
    <property type="entry name" value="MFS"/>
</dbReference>
<evidence type="ECO:0000256" key="5">
    <source>
        <dbReference type="ARBA" id="ARBA00023136"/>
    </source>
</evidence>
<keyword evidence="5 7" id="KW-0472">Membrane</keyword>
<dbReference type="PANTHER" id="PTHR23501">
    <property type="entry name" value="MAJOR FACILITATOR SUPERFAMILY"/>
    <property type="match status" value="1"/>
</dbReference>
<feature type="transmembrane region" description="Helical" evidence="7">
    <location>
        <begin position="379"/>
        <end position="396"/>
    </location>
</feature>
<dbReference type="InterPro" id="IPR020846">
    <property type="entry name" value="MFS_dom"/>
</dbReference>
<feature type="transmembrane region" description="Helical" evidence="7">
    <location>
        <begin position="517"/>
        <end position="536"/>
    </location>
</feature>
<evidence type="ECO:0000256" key="4">
    <source>
        <dbReference type="ARBA" id="ARBA00022989"/>
    </source>
</evidence>
<reference evidence="9" key="2">
    <citation type="submission" date="2023-05" db="EMBL/GenBank/DDBJ databases">
        <authorList>
            <consortium name="Lawrence Berkeley National Laboratory"/>
            <person name="Steindorff A."/>
            <person name="Hensen N."/>
            <person name="Bonometti L."/>
            <person name="Westerberg I."/>
            <person name="Brannstrom I.O."/>
            <person name="Guillou S."/>
            <person name="Cros-Aarteil S."/>
            <person name="Calhoun S."/>
            <person name="Haridas S."/>
            <person name="Kuo A."/>
            <person name="Mondo S."/>
            <person name="Pangilinan J."/>
            <person name="Riley R."/>
            <person name="Labutti K."/>
            <person name="Andreopoulos B."/>
            <person name="Lipzen A."/>
            <person name="Chen C."/>
            <person name="Yanf M."/>
            <person name="Daum C."/>
            <person name="Ng V."/>
            <person name="Clum A."/>
            <person name="Ohm R."/>
            <person name="Martin F."/>
            <person name="Silar P."/>
            <person name="Natvig D."/>
            <person name="Lalanne C."/>
            <person name="Gautier V."/>
            <person name="Ament-Velasquez S.L."/>
            <person name="Kruys A."/>
            <person name="Hutchinson M.I."/>
            <person name="Powell A.J."/>
            <person name="Barry K."/>
            <person name="Miller A.N."/>
            <person name="Grigoriev I.V."/>
            <person name="Debuchy R."/>
            <person name="Gladieux P."/>
            <person name="Thoren M.H."/>
            <person name="Johannesson H."/>
        </authorList>
    </citation>
    <scope>NUCLEOTIDE SEQUENCE</scope>
    <source>
        <strain evidence="9">CBS 990.96</strain>
    </source>
</reference>
<feature type="transmembrane region" description="Helical" evidence="7">
    <location>
        <begin position="442"/>
        <end position="465"/>
    </location>
</feature>
<evidence type="ECO:0000313" key="9">
    <source>
        <dbReference type="EMBL" id="KAK4225742.1"/>
    </source>
</evidence>
<dbReference type="Pfam" id="PF07690">
    <property type="entry name" value="MFS_1"/>
    <property type="match status" value="1"/>
</dbReference>
<dbReference type="Proteomes" id="UP001301958">
    <property type="component" value="Unassembled WGS sequence"/>
</dbReference>
<name>A0AAN7BM22_9PEZI</name>
<feature type="region of interest" description="Disordered" evidence="6">
    <location>
        <begin position="1"/>
        <end position="23"/>
    </location>
</feature>
<feature type="transmembrane region" description="Helical" evidence="7">
    <location>
        <begin position="114"/>
        <end position="134"/>
    </location>
</feature>
<dbReference type="CDD" id="cd17502">
    <property type="entry name" value="MFS_Azr1_MDR_like"/>
    <property type="match status" value="1"/>
</dbReference>
<keyword evidence="3 7" id="KW-0812">Transmembrane</keyword>
<feature type="transmembrane region" description="Helical" evidence="7">
    <location>
        <begin position="140"/>
        <end position="165"/>
    </location>
</feature>
<organism evidence="9 10">
    <name type="scientific">Podospora fimiseda</name>
    <dbReference type="NCBI Taxonomy" id="252190"/>
    <lineage>
        <taxon>Eukaryota</taxon>
        <taxon>Fungi</taxon>
        <taxon>Dikarya</taxon>
        <taxon>Ascomycota</taxon>
        <taxon>Pezizomycotina</taxon>
        <taxon>Sordariomycetes</taxon>
        <taxon>Sordariomycetidae</taxon>
        <taxon>Sordariales</taxon>
        <taxon>Podosporaceae</taxon>
        <taxon>Podospora</taxon>
    </lineage>
</organism>
<evidence type="ECO:0000313" key="10">
    <source>
        <dbReference type="Proteomes" id="UP001301958"/>
    </source>
</evidence>
<dbReference type="Gene3D" id="1.20.1250.20">
    <property type="entry name" value="MFS general substrate transporter like domains"/>
    <property type="match status" value="2"/>
</dbReference>
<feature type="transmembrane region" description="Helical" evidence="7">
    <location>
        <begin position="351"/>
        <end position="372"/>
    </location>
</feature>
<proteinExistence type="inferred from homology"/>
<evidence type="ECO:0000256" key="2">
    <source>
        <dbReference type="ARBA" id="ARBA00007520"/>
    </source>
</evidence>